<evidence type="ECO:0000256" key="2">
    <source>
        <dbReference type="SAM" id="MobiDB-lite"/>
    </source>
</evidence>
<gene>
    <name evidence="3" type="ORF">JKP88DRAFT_325988</name>
</gene>
<feature type="repeat" description="ARM" evidence="1">
    <location>
        <begin position="877"/>
        <end position="921"/>
    </location>
</feature>
<comment type="caution">
    <text evidence="3">The sequence shown here is derived from an EMBL/GenBank/DDBJ whole genome shotgun (WGS) entry which is preliminary data.</text>
</comment>
<dbReference type="Gene3D" id="1.25.10.10">
    <property type="entry name" value="Leucine-rich Repeat Variant"/>
    <property type="match status" value="3"/>
</dbReference>
<dbReference type="SUPFAM" id="SSF48371">
    <property type="entry name" value="ARM repeat"/>
    <property type="match status" value="1"/>
</dbReference>
<name>A0A835Z0C3_9STRA</name>
<protein>
    <submittedName>
        <fullName evidence="3">Uncharacterized protein</fullName>
    </submittedName>
</protein>
<dbReference type="Proteomes" id="UP000664859">
    <property type="component" value="Unassembled WGS sequence"/>
</dbReference>
<proteinExistence type="predicted"/>
<dbReference type="EMBL" id="JAFCMP010000445">
    <property type="protein sequence ID" value="KAG5179868.1"/>
    <property type="molecule type" value="Genomic_DNA"/>
</dbReference>
<dbReference type="InterPro" id="IPR011989">
    <property type="entry name" value="ARM-like"/>
</dbReference>
<feature type="region of interest" description="Disordered" evidence="2">
    <location>
        <begin position="38"/>
        <end position="72"/>
    </location>
</feature>
<organism evidence="3 4">
    <name type="scientific">Tribonema minus</name>
    <dbReference type="NCBI Taxonomy" id="303371"/>
    <lineage>
        <taxon>Eukaryota</taxon>
        <taxon>Sar</taxon>
        <taxon>Stramenopiles</taxon>
        <taxon>Ochrophyta</taxon>
        <taxon>PX clade</taxon>
        <taxon>Xanthophyceae</taxon>
        <taxon>Tribonematales</taxon>
        <taxon>Tribonemataceae</taxon>
        <taxon>Tribonema</taxon>
    </lineage>
</organism>
<dbReference type="InterPro" id="IPR000225">
    <property type="entry name" value="Armadillo"/>
</dbReference>
<reference evidence="3" key="1">
    <citation type="submission" date="2021-02" db="EMBL/GenBank/DDBJ databases">
        <title>First Annotated Genome of the Yellow-green Alga Tribonema minus.</title>
        <authorList>
            <person name="Mahan K.M."/>
        </authorList>
    </citation>
    <scope>NUCLEOTIDE SEQUENCE</scope>
    <source>
        <strain evidence="3">UTEX B ZZ1240</strain>
    </source>
</reference>
<evidence type="ECO:0000313" key="3">
    <source>
        <dbReference type="EMBL" id="KAG5179868.1"/>
    </source>
</evidence>
<evidence type="ECO:0000313" key="4">
    <source>
        <dbReference type="Proteomes" id="UP000664859"/>
    </source>
</evidence>
<feature type="region of interest" description="Disordered" evidence="2">
    <location>
        <begin position="121"/>
        <end position="145"/>
    </location>
</feature>
<keyword evidence="4" id="KW-1185">Reference proteome</keyword>
<evidence type="ECO:0000256" key="1">
    <source>
        <dbReference type="PROSITE-ProRule" id="PRU00259"/>
    </source>
</evidence>
<dbReference type="AlphaFoldDB" id="A0A835Z0C3"/>
<accession>A0A835Z0C3</accession>
<dbReference type="InterPro" id="IPR016024">
    <property type="entry name" value="ARM-type_fold"/>
</dbReference>
<feature type="compositionally biased region" description="Basic and acidic residues" evidence="2">
    <location>
        <begin position="128"/>
        <end position="143"/>
    </location>
</feature>
<sequence>MALACVSAREAHWAGAGCCLTLAACCIQAWQQQQQGSRGKRDKLLATVGGHGAGGTAAQQRRRAQRKGAGGVGTPVGAAAGYTYHVISEHVCPLLPSSKWRPPLSVCAPILFLTLTPVPSSNPLMRSKQPEHCDSRPRPHAGQDDLTMASEHGAVEGAGGDGADGGFSVWREAMQFVGPGHYLMLASVSKGWKRQQQVLLSNDTSFRTVCRTHTLCRWARQQGCPGARICECLAAQGQLELLQLLRTGEQAFEWDAATPAAAAAHGQVDTLVWACNQGCPIDTSACWLAALSGHVPVLQWLRERKPRFMWQGWYRTRIRKALALAPILPAEAFAVPNYRVQLDAMEAVVEGARTVAVAWRPVLRLAQQHATHPAMQRLALSALSTLLRANPAADLAADMARHGVCDAMAMALTAHAQDQGVTAAAVDCASFILRRTKPAGAASHAAVLRHFRAAPAAAAGVGIVRALAATLADSAAAHSGGWFVVCALIGAGKGRHVDQQDALGGAGACEAAVEALQRHSNFLPAQRWAARAVAALADRHATNRVRLVNAWACEEVLAAWRRAPWAQVHVRAAAGAAVASLCGLQGGALSAAQLGAAGACELVAEELRRANKQGQASLQCDCVIAIIGLCCGAAEQRSNQDRLGAAGACAGVVAALKSPAGPMIARAGGLVAMDRLAAGCHAANQGRLGKAGACWVACHALQEHADRPVVVGMSAMAAEALAQQCAANKRLLRAGGACRALVAALRRAQPGGSAAHACAGAVAALARGCADGRRAAVAAGACEAVVEACGDAGGCRLRGLISSVAAIAHLAHDCPEGRTRLGTAGACAVLTVALQACAEGKSDPDGKAPDVCWHAAVALLELTDGHPENCSRCGAAGACEALVAAMAAHRSDEGVAEAAARAVGCLAAGDPDNRRRLRAAGAEAAVAAAGEAHKGHGGVWDECARAAAALAPAVDAA</sequence>
<dbReference type="PROSITE" id="PS50176">
    <property type="entry name" value="ARM_REPEAT"/>
    <property type="match status" value="1"/>
</dbReference>